<name>A0A8J4SGM7_9TREM</name>
<organism evidence="2 3">
    <name type="scientific">Paragonimus heterotremus</name>
    <dbReference type="NCBI Taxonomy" id="100268"/>
    <lineage>
        <taxon>Eukaryota</taxon>
        <taxon>Metazoa</taxon>
        <taxon>Spiralia</taxon>
        <taxon>Lophotrochozoa</taxon>
        <taxon>Platyhelminthes</taxon>
        <taxon>Trematoda</taxon>
        <taxon>Digenea</taxon>
        <taxon>Plagiorchiida</taxon>
        <taxon>Troglotremata</taxon>
        <taxon>Troglotrematidae</taxon>
        <taxon>Paragonimus</taxon>
    </lineage>
</organism>
<evidence type="ECO:0000313" key="3">
    <source>
        <dbReference type="Proteomes" id="UP000748531"/>
    </source>
</evidence>
<dbReference type="EMBL" id="LUCH01006890">
    <property type="protein sequence ID" value="KAF5397038.1"/>
    <property type="molecule type" value="Genomic_DNA"/>
</dbReference>
<feature type="compositionally biased region" description="Polar residues" evidence="1">
    <location>
        <begin position="1"/>
        <end position="11"/>
    </location>
</feature>
<reference evidence="2" key="1">
    <citation type="submission" date="2019-05" db="EMBL/GenBank/DDBJ databases">
        <title>Annotation for the trematode Paragonimus heterotremus.</title>
        <authorList>
            <person name="Choi Y.-J."/>
        </authorList>
    </citation>
    <scope>NUCLEOTIDE SEQUENCE</scope>
    <source>
        <strain evidence="2">LC</strain>
    </source>
</reference>
<sequence length="65" mass="6717">MTDSSQPTEVTTAADHAIDGPAQSTVLSDQLGPPDAETADYLGRFNIDMGTSAGGFVCFVTILIV</sequence>
<dbReference type="AlphaFoldDB" id="A0A8J4SGM7"/>
<dbReference type="Proteomes" id="UP000748531">
    <property type="component" value="Unassembled WGS sequence"/>
</dbReference>
<gene>
    <name evidence="2" type="ORF">PHET_10066</name>
</gene>
<accession>A0A8J4SGM7</accession>
<comment type="caution">
    <text evidence="2">The sequence shown here is derived from an EMBL/GenBank/DDBJ whole genome shotgun (WGS) entry which is preliminary data.</text>
</comment>
<feature type="region of interest" description="Disordered" evidence="1">
    <location>
        <begin position="1"/>
        <end position="33"/>
    </location>
</feature>
<evidence type="ECO:0000313" key="2">
    <source>
        <dbReference type="EMBL" id="KAF5397038.1"/>
    </source>
</evidence>
<proteinExistence type="predicted"/>
<protein>
    <submittedName>
        <fullName evidence="2">Uncharacterized protein</fullName>
    </submittedName>
</protein>
<evidence type="ECO:0000256" key="1">
    <source>
        <dbReference type="SAM" id="MobiDB-lite"/>
    </source>
</evidence>
<keyword evidence="3" id="KW-1185">Reference proteome</keyword>